<dbReference type="EMBL" id="JAINUG010000076">
    <property type="protein sequence ID" value="KAJ8400441.1"/>
    <property type="molecule type" value="Genomic_DNA"/>
</dbReference>
<dbReference type="Proteomes" id="UP001221898">
    <property type="component" value="Unassembled WGS sequence"/>
</dbReference>
<keyword evidence="3" id="KW-1185">Reference proteome</keyword>
<feature type="compositionally biased region" description="Basic residues" evidence="1">
    <location>
        <begin position="1"/>
        <end position="12"/>
    </location>
</feature>
<sequence>MCKGSRRGQKARCRTEGQAAPLVDDRGREPNSPLQPRKVIPLRAELRALCAKLAPQRTPGERPGPPSSPSGNNSRQSCRGQRQTNASHCKVWRSPCGKFQKKAGDTFRHPP</sequence>
<evidence type="ECO:0000313" key="3">
    <source>
        <dbReference type="Proteomes" id="UP001221898"/>
    </source>
</evidence>
<gene>
    <name evidence="2" type="ORF">AAFF_G00395650</name>
</gene>
<evidence type="ECO:0000313" key="2">
    <source>
        <dbReference type="EMBL" id="KAJ8400441.1"/>
    </source>
</evidence>
<accession>A0AAD7SD72</accession>
<protein>
    <submittedName>
        <fullName evidence="2">Uncharacterized protein</fullName>
    </submittedName>
</protein>
<comment type="caution">
    <text evidence="2">The sequence shown here is derived from an EMBL/GenBank/DDBJ whole genome shotgun (WGS) entry which is preliminary data.</text>
</comment>
<feature type="compositionally biased region" description="Polar residues" evidence="1">
    <location>
        <begin position="75"/>
        <end position="87"/>
    </location>
</feature>
<proteinExistence type="predicted"/>
<reference evidence="2" key="1">
    <citation type="journal article" date="2023" name="Science">
        <title>Genome structures resolve the early diversification of teleost fishes.</title>
        <authorList>
            <person name="Parey E."/>
            <person name="Louis A."/>
            <person name="Montfort J."/>
            <person name="Bouchez O."/>
            <person name="Roques C."/>
            <person name="Iampietro C."/>
            <person name="Lluch J."/>
            <person name="Castinel A."/>
            <person name="Donnadieu C."/>
            <person name="Desvignes T."/>
            <person name="Floi Bucao C."/>
            <person name="Jouanno E."/>
            <person name="Wen M."/>
            <person name="Mejri S."/>
            <person name="Dirks R."/>
            <person name="Jansen H."/>
            <person name="Henkel C."/>
            <person name="Chen W.J."/>
            <person name="Zahm M."/>
            <person name="Cabau C."/>
            <person name="Klopp C."/>
            <person name="Thompson A.W."/>
            <person name="Robinson-Rechavi M."/>
            <person name="Braasch I."/>
            <person name="Lecointre G."/>
            <person name="Bobe J."/>
            <person name="Postlethwait J.H."/>
            <person name="Berthelot C."/>
            <person name="Roest Crollius H."/>
            <person name="Guiguen Y."/>
        </authorList>
    </citation>
    <scope>NUCLEOTIDE SEQUENCE</scope>
    <source>
        <strain evidence="2">NC1722</strain>
    </source>
</reference>
<name>A0AAD7SD72_9TELE</name>
<organism evidence="2 3">
    <name type="scientific">Aldrovandia affinis</name>
    <dbReference type="NCBI Taxonomy" id="143900"/>
    <lineage>
        <taxon>Eukaryota</taxon>
        <taxon>Metazoa</taxon>
        <taxon>Chordata</taxon>
        <taxon>Craniata</taxon>
        <taxon>Vertebrata</taxon>
        <taxon>Euteleostomi</taxon>
        <taxon>Actinopterygii</taxon>
        <taxon>Neopterygii</taxon>
        <taxon>Teleostei</taxon>
        <taxon>Notacanthiformes</taxon>
        <taxon>Halosauridae</taxon>
        <taxon>Aldrovandia</taxon>
    </lineage>
</organism>
<evidence type="ECO:0000256" key="1">
    <source>
        <dbReference type="SAM" id="MobiDB-lite"/>
    </source>
</evidence>
<feature type="region of interest" description="Disordered" evidence="1">
    <location>
        <begin position="1"/>
        <end position="95"/>
    </location>
</feature>
<dbReference type="AlphaFoldDB" id="A0AAD7SD72"/>